<dbReference type="PROSITE" id="PS00518">
    <property type="entry name" value="ZF_RING_1"/>
    <property type="match status" value="1"/>
</dbReference>
<reference evidence="19 20" key="1">
    <citation type="submission" date="2016-06" db="EMBL/GenBank/DDBJ databases">
        <title>Evolution of pathogenesis and genome organization in the Tremellales.</title>
        <authorList>
            <person name="Cuomo C."/>
            <person name="Litvintseva A."/>
            <person name="Heitman J."/>
            <person name="Chen Y."/>
            <person name="Sun S."/>
            <person name="Springer D."/>
            <person name="Dromer F."/>
            <person name="Young S."/>
            <person name="Zeng Q."/>
            <person name="Chapman S."/>
            <person name="Gujja S."/>
            <person name="Saif S."/>
            <person name="Birren B."/>
        </authorList>
    </citation>
    <scope>NUCLEOTIDE SEQUENCE [LARGE SCALE GENOMIC DNA]</scope>
    <source>
        <strain evidence="19 20">ATCC 28783</strain>
    </source>
</reference>
<comment type="catalytic activity">
    <reaction evidence="1 15">
        <text>S-ubiquitinyl-[E2 ubiquitin-conjugating enzyme]-L-cysteine + [acceptor protein]-L-lysine = [E2 ubiquitin-conjugating enzyme]-L-cysteine + N(6)-ubiquitinyl-[acceptor protein]-L-lysine.</text>
        <dbReference type="EC" id="2.3.2.27"/>
    </reaction>
</comment>
<dbReference type="GO" id="GO:0006325">
    <property type="term" value="P:chromatin organization"/>
    <property type="evidence" value="ECO:0007669"/>
    <property type="project" value="UniProtKB-KW"/>
</dbReference>
<keyword evidence="8 15" id="KW-0833">Ubl conjugation pathway</keyword>
<dbReference type="Pfam" id="PF26095">
    <property type="entry name" value="CC_Bre1"/>
    <property type="match status" value="1"/>
</dbReference>
<comment type="subcellular location">
    <subcellularLocation>
        <location evidence="2 15">Nucleus</location>
    </subcellularLocation>
</comment>
<evidence type="ECO:0000256" key="14">
    <source>
        <dbReference type="PROSITE-ProRule" id="PRU00175"/>
    </source>
</evidence>
<dbReference type="UniPathway" id="UPA00143"/>
<dbReference type="VEuPathDB" id="FungiDB:TREMEDRAFT_25698"/>
<dbReference type="GO" id="GO:0033503">
    <property type="term" value="C:HULC complex"/>
    <property type="evidence" value="ECO:0007669"/>
    <property type="project" value="TreeGrafter"/>
</dbReference>
<feature type="compositionally biased region" description="Basic and acidic residues" evidence="17">
    <location>
        <begin position="1"/>
        <end position="12"/>
    </location>
</feature>
<evidence type="ECO:0000313" key="19">
    <source>
        <dbReference type="EMBL" id="RXK36539.1"/>
    </source>
</evidence>
<name>A0A4Q1BCH9_TREME</name>
<evidence type="ECO:0000259" key="18">
    <source>
        <dbReference type="PROSITE" id="PS50089"/>
    </source>
</evidence>
<dbReference type="PROSITE" id="PS50089">
    <property type="entry name" value="ZF_RING_2"/>
    <property type="match status" value="1"/>
</dbReference>
<keyword evidence="9 15" id="KW-0862">Zinc</keyword>
<keyword evidence="6 15" id="KW-0479">Metal-binding</keyword>
<dbReference type="InterPro" id="IPR013956">
    <property type="entry name" value="E3_ubiquit_lig_Bre1"/>
</dbReference>
<evidence type="ECO:0000256" key="16">
    <source>
        <dbReference type="SAM" id="Coils"/>
    </source>
</evidence>
<evidence type="ECO:0000256" key="15">
    <source>
        <dbReference type="RuleBase" id="RU365038"/>
    </source>
</evidence>
<feature type="compositionally biased region" description="Basic and acidic residues" evidence="17">
    <location>
        <begin position="207"/>
        <end position="234"/>
    </location>
</feature>
<keyword evidence="10 15" id="KW-0156">Chromatin regulator</keyword>
<dbReference type="InterPro" id="IPR018957">
    <property type="entry name" value="Znf_C3HC4_RING-type"/>
</dbReference>
<evidence type="ECO:0000256" key="2">
    <source>
        <dbReference type="ARBA" id="ARBA00004123"/>
    </source>
</evidence>
<comment type="similarity">
    <text evidence="4 15">Belongs to the BRE1 family.</text>
</comment>
<dbReference type="Pfam" id="PF08647">
    <property type="entry name" value="BRE1"/>
    <property type="match status" value="1"/>
</dbReference>
<comment type="function">
    <text evidence="13">E3 ubiquitin-protein ligase that mediates monoubiquitination of histone H2B to form H2BK123ub1. H2BK123ub1 gives a specific tag for epigenetic transcriptional activation and is also a prerequisite for H3K4me and H3K79me formation.</text>
</comment>
<comment type="caution">
    <text evidence="19">The sequence shown here is derived from an EMBL/GenBank/DDBJ whole genome shotgun (WGS) entry which is preliminary data.</text>
</comment>
<evidence type="ECO:0000256" key="4">
    <source>
        <dbReference type="ARBA" id="ARBA00005555"/>
    </source>
</evidence>
<dbReference type="InterPro" id="IPR013083">
    <property type="entry name" value="Znf_RING/FYVE/PHD"/>
</dbReference>
<keyword evidence="12 15" id="KW-0539">Nucleus</keyword>
<evidence type="ECO:0000256" key="1">
    <source>
        <dbReference type="ARBA" id="ARBA00000900"/>
    </source>
</evidence>
<dbReference type="InterPro" id="IPR017907">
    <property type="entry name" value="Znf_RING_CS"/>
</dbReference>
<dbReference type="FunCoup" id="A0A4Q1BCH9">
    <property type="interactions" value="220"/>
</dbReference>
<feature type="region of interest" description="Disordered" evidence="17">
    <location>
        <begin position="1"/>
        <end position="39"/>
    </location>
</feature>
<comment type="pathway">
    <text evidence="3 15">Protein modification; protein ubiquitination.</text>
</comment>
<dbReference type="Proteomes" id="UP000289152">
    <property type="component" value="Unassembled WGS sequence"/>
</dbReference>
<evidence type="ECO:0000256" key="17">
    <source>
        <dbReference type="SAM" id="MobiDB-lite"/>
    </source>
</evidence>
<dbReference type="PANTHER" id="PTHR23163:SF0">
    <property type="entry name" value="E3 UBIQUITIN-PROTEIN LIGASE BRE1"/>
    <property type="match status" value="1"/>
</dbReference>
<protein>
    <recommendedName>
        <fullName evidence="15">E3 ubiquitin protein ligase</fullName>
        <ecNumber evidence="15">2.3.2.27</ecNumber>
    </recommendedName>
</protein>
<dbReference type="EMBL" id="SDIL01000094">
    <property type="protein sequence ID" value="RXK36539.1"/>
    <property type="molecule type" value="Genomic_DNA"/>
</dbReference>
<gene>
    <name evidence="19" type="ORF">M231_06198</name>
</gene>
<feature type="region of interest" description="Disordered" evidence="17">
    <location>
        <begin position="207"/>
        <end position="265"/>
    </location>
</feature>
<dbReference type="GO" id="GO:0016567">
    <property type="term" value="P:protein ubiquitination"/>
    <property type="evidence" value="ECO:0007669"/>
    <property type="project" value="UniProtKB-UniRule"/>
</dbReference>
<evidence type="ECO:0000256" key="5">
    <source>
        <dbReference type="ARBA" id="ARBA00022679"/>
    </source>
</evidence>
<evidence type="ECO:0000256" key="11">
    <source>
        <dbReference type="ARBA" id="ARBA00023054"/>
    </source>
</evidence>
<feature type="domain" description="RING-type" evidence="18">
    <location>
        <begin position="764"/>
        <end position="802"/>
    </location>
</feature>
<dbReference type="CDD" id="cd16499">
    <property type="entry name" value="RING-HC_Bre1-like"/>
    <property type="match status" value="1"/>
</dbReference>
<dbReference type="SUPFAM" id="SSF57850">
    <property type="entry name" value="RING/U-box"/>
    <property type="match status" value="1"/>
</dbReference>
<keyword evidence="20" id="KW-1185">Reference proteome</keyword>
<feature type="coiled-coil region" evidence="16">
    <location>
        <begin position="587"/>
        <end position="635"/>
    </location>
</feature>
<feature type="coiled-coil region" evidence="16">
    <location>
        <begin position="467"/>
        <end position="558"/>
    </location>
</feature>
<evidence type="ECO:0000256" key="10">
    <source>
        <dbReference type="ARBA" id="ARBA00022853"/>
    </source>
</evidence>
<evidence type="ECO:0000256" key="6">
    <source>
        <dbReference type="ARBA" id="ARBA00022723"/>
    </source>
</evidence>
<keyword evidence="7 14" id="KW-0863">Zinc-finger</keyword>
<evidence type="ECO:0000256" key="9">
    <source>
        <dbReference type="ARBA" id="ARBA00022833"/>
    </source>
</evidence>
<accession>A0A4Q1BCH9</accession>
<dbReference type="GO" id="GO:0008270">
    <property type="term" value="F:zinc ion binding"/>
    <property type="evidence" value="ECO:0007669"/>
    <property type="project" value="UniProtKB-KW"/>
</dbReference>
<dbReference type="PANTHER" id="PTHR23163">
    <property type="entry name" value="RING FINGER PROTEIN-RELATED"/>
    <property type="match status" value="1"/>
</dbReference>
<evidence type="ECO:0000256" key="12">
    <source>
        <dbReference type="ARBA" id="ARBA00023242"/>
    </source>
</evidence>
<keyword evidence="11 15" id="KW-0175">Coiled coil</keyword>
<dbReference type="InterPro" id="IPR001841">
    <property type="entry name" value="Znf_RING"/>
</dbReference>
<keyword evidence="5 15" id="KW-0808">Transferase</keyword>
<evidence type="ECO:0000313" key="20">
    <source>
        <dbReference type="Proteomes" id="UP000289152"/>
    </source>
</evidence>
<dbReference type="AlphaFoldDB" id="A0A4Q1BCH9"/>
<dbReference type="InterPro" id="IPR058643">
    <property type="entry name" value="BRE1-like_CC"/>
</dbReference>
<dbReference type="STRING" id="5217.A0A4Q1BCH9"/>
<dbReference type="EC" id="2.3.2.27" evidence="15"/>
<dbReference type="Gene3D" id="3.30.40.10">
    <property type="entry name" value="Zinc/RING finger domain, C3HC4 (zinc finger)"/>
    <property type="match status" value="1"/>
</dbReference>
<proteinExistence type="inferred from homology"/>
<evidence type="ECO:0000256" key="3">
    <source>
        <dbReference type="ARBA" id="ARBA00004906"/>
    </source>
</evidence>
<evidence type="ECO:0000256" key="8">
    <source>
        <dbReference type="ARBA" id="ARBA00022786"/>
    </source>
</evidence>
<dbReference type="Pfam" id="PF00097">
    <property type="entry name" value="zf-C3HC4"/>
    <property type="match status" value="1"/>
</dbReference>
<dbReference type="OrthoDB" id="10266039at2759"/>
<evidence type="ECO:0000256" key="13">
    <source>
        <dbReference type="ARBA" id="ARBA00059679"/>
    </source>
</evidence>
<organism evidence="19 20">
    <name type="scientific">Tremella mesenterica</name>
    <name type="common">Jelly fungus</name>
    <dbReference type="NCBI Taxonomy" id="5217"/>
    <lineage>
        <taxon>Eukaryota</taxon>
        <taxon>Fungi</taxon>
        <taxon>Dikarya</taxon>
        <taxon>Basidiomycota</taxon>
        <taxon>Agaricomycotina</taxon>
        <taxon>Tremellomycetes</taxon>
        <taxon>Tremellales</taxon>
        <taxon>Tremellaceae</taxon>
        <taxon>Tremella</taxon>
    </lineage>
</organism>
<sequence length="817" mass="91967">MNADLKRVRETGIDESLPGAKRRALSMSLPPTSEPDEDRLEDWQKVVESHRKEAIFRQMLAYKRSYDAEARKASELEAQRRVLEASVRAVEICWAQVVTAIQDHAGQQELGVATEDLLNPTLDSGLVTQELESALRSRLPPTQRLIARFAALASQGAVRPTAAQELHNRLLKLQAEADASRAHNQTLKSQLLSLTDTRDSLSRDLDKLQKSLDRQRMAHDKERLEWNSRDRDRGSSTPAQKAANGSGHVTPNGVEPETKPLVNGAEPTHLLVPDTLEAEEVARSRLEQLDALRSQNTALQQDLDRLRVLAEHPSEATLRQSPFFHVYLHQLATEINRANTMQMRAEITEQKLDEVRNGNQEFHQVIVAESKAEVEALRQAGSKKDSDLARLRGIRDDLTAELAEKKAKEQEKFTYGEQMEALATARQERVKSLLSECRRLKGTLAAREGAEGYLSFLRSGGVEGDYLKELEGKYKAAQEQIIALSAIVNSSPNPEELQDHVAIRLELNEAKSRLERFERILGSDSDPSTDAATLGVRLQKLEEEKKALEIRLSEAEVSANAAYSEIEVLSRSCDDLDKLVNSRVFDLKESELRIQRLTTEKAKADNKYFAAMRHKESLEAECKIAQRSVDKQAKLLERAQEVERSLNVQIAERDRGWTAAKNELYKLQSELAQSTSDRSQLELRLQQSQAAGAQLQQMLAQRVAEADAEKAEKVKVQEELGTSQRTVKKLKERQTAMSGGGGKSSPEYEALLEEKNRLWQVLRCQCCGINLKQQAIVKCMHTFCKQCLDDRIASRQRRCPTCGTGFAKEDVKDMFWK</sequence>
<dbReference type="GO" id="GO:0061630">
    <property type="term" value="F:ubiquitin protein ligase activity"/>
    <property type="evidence" value="ECO:0007669"/>
    <property type="project" value="UniProtKB-EC"/>
</dbReference>
<evidence type="ECO:0000256" key="7">
    <source>
        <dbReference type="ARBA" id="ARBA00022771"/>
    </source>
</evidence>
<dbReference type="InParanoid" id="A0A4Q1BCH9"/>
<dbReference type="GO" id="GO:0005634">
    <property type="term" value="C:nucleus"/>
    <property type="evidence" value="ECO:0007669"/>
    <property type="project" value="UniProtKB-SubCell"/>
</dbReference>